<dbReference type="Proteomes" id="UP000286268">
    <property type="component" value="Chromosome"/>
</dbReference>
<sequence>MIRTVVCEKEGCNGNSFYINAEDNNLNIICKECGATYSFDISYYDFTMISNCSYCDNDTFKIFKDTEKEGIYAKCTKCGNPPEKVYIDTDGNQVSYNGKLLNDIKDMIYRLDQRASNLEDKIQGLQGSQELLEESLAYITKFMSE</sequence>
<name>A0A3R5UJ45_9CLOT</name>
<keyword evidence="3" id="KW-1185">Reference proteome</keyword>
<dbReference type="AlphaFoldDB" id="A0A3R5UJ45"/>
<reference evidence="2 3" key="1">
    <citation type="submission" date="2018-01" db="EMBL/GenBank/DDBJ databases">
        <title>Genome Sequencing and Assembly of Anaerobacter polyendosporus strain CT4.</title>
        <authorList>
            <person name="Tachaapaikoon C."/>
            <person name="Sutheeworapong S."/>
            <person name="Jenjaroenpun P."/>
            <person name="Wongsurawat T."/>
            <person name="Nookeaw I."/>
            <person name="Cheawchanlertfa P."/>
            <person name="Kosugi A."/>
            <person name="Cheevadhanarak S."/>
            <person name="Ratanakhanokchai K."/>
        </authorList>
    </citation>
    <scope>NUCLEOTIDE SEQUENCE [LARGE SCALE GENOMIC DNA]</scope>
    <source>
        <strain evidence="2 3">CT4</strain>
    </source>
</reference>
<dbReference type="RefSeq" id="WP_128215775.1">
    <property type="nucleotide sequence ID" value="NZ_CP025746.1"/>
</dbReference>
<evidence type="ECO:0000313" key="3">
    <source>
        <dbReference type="Proteomes" id="UP000286268"/>
    </source>
</evidence>
<gene>
    <name evidence="2" type="ORF">C1I91_27480</name>
</gene>
<organism evidence="2 3">
    <name type="scientific">Clostridium manihotivorum</name>
    <dbReference type="NCBI Taxonomy" id="2320868"/>
    <lineage>
        <taxon>Bacteria</taxon>
        <taxon>Bacillati</taxon>
        <taxon>Bacillota</taxon>
        <taxon>Clostridia</taxon>
        <taxon>Eubacteriales</taxon>
        <taxon>Clostridiaceae</taxon>
        <taxon>Clostridium</taxon>
    </lineage>
</organism>
<evidence type="ECO:0000256" key="1">
    <source>
        <dbReference type="SAM" id="Coils"/>
    </source>
</evidence>
<accession>A0A3R5UJ45</accession>
<keyword evidence="1" id="KW-0175">Coiled coil</keyword>
<evidence type="ECO:0000313" key="2">
    <source>
        <dbReference type="EMBL" id="QAA35082.1"/>
    </source>
</evidence>
<feature type="coiled-coil region" evidence="1">
    <location>
        <begin position="101"/>
        <end position="135"/>
    </location>
</feature>
<proteinExistence type="predicted"/>
<dbReference type="KEGG" id="cmah:C1I91_27480"/>
<dbReference type="EMBL" id="CP025746">
    <property type="protein sequence ID" value="QAA35082.1"/>
    <property type="molecule type" value="Genomic_DNA"/>
</dbReference>
<dbReference type="OrthoDB" id="1920357at2"/>
<protein>
    <submittedName>
        <fullName evidence="2">Uncharacterized protein</fullName>
    </submittedName>
</protein>